<evidence type="ECO:0000313" key="2">
    <source>
        <dbReference type="EMBL" id="KAJ4147398.1"/>
    </source>
</evidence>
<feature type="chain" id="PRO_5040928819" evidence="1">
    <location>
        <begin position="28"/>
        <end position="79"/>
    </location>
</feature>
<dbReference type="GeneID" id="80889078"/>
<keyword evidence="1" id="KW-0732">Signal</keyword>
<evidence type="ECO:0000256" key="1">
    <source>
        <dbReference type="SAM" id="SignalP"/>
    </source>
</evidence>
<protein>
    <submittedName>
        <fullName evidence="2">Uncharacterized protein</fullName>
    </submittedName>
</protein>
<proteinExistence type="predicted"/>
<dbReference type="Proteomes" id="UP001144673">
    <property type="component" value="Chromosome 3"/>
</dbReference>
<comment type="caution">
    <text evidence="2">The sequence shown here is derived from an EMBL/GenBank/DDBJ whole genome shotgun (WGS) entry which is preliminary data.</text>
</comment>
<name>A0A9W8UJ60_AKAMU</name>
<accession>A0A9W8UJ60</accession>
<feature type="signal peptide" evidence="1">
    <location>
        <begin position="1"/>
        <end position="27"/>
    </location>
</feature>
<dbReference type="KEGG" id="amus:LMH87_001919"/>
<organism evidence="2 3">
    <name type="scientific">Akanthomyces muscarius</name>
    <name type="common">Entomopathogenic fungus</name>
    <name type="synonym">Lecanicillium muscarium</name>
    <dbReference type="NCBI Taxonomy" id="2231603"/>
    <lineage>
        <taxon>Eukaryota</taxon>
        <taxon>Fungi</taxon>
        <taxon>Dikarya</taxon>
        <taxon>Ascomycota</taxon>
        <taxon>Pezizomycotina</taxon>
        <taxon>Sordariomycetes</taxon>
        <taxon>Hypocreomycetidae</taxon>
        <taxon>Hypocreales</taxon>
        <taxon>Cordycipitaceae</taxon>
        <taxon>Akanthomyces</taxon>
    </lineage>
</organism>
<sequence>MPAFCLAGPQLAITALIYSWSAQNAAGDTKRQTPTALHLKKRNAARGSVDRNNKDLGLVTYFQEYNIRLESASPEAVLR</sequence>
<gene>
    <name evidence="2" type="ORF">LMH87_001919</name>
</gene>
<dbReference type="EMBL" id="JAJHUN010000010">
    <property type="protein sequence ID" value="KAJ4147398.1"/>
    <property type="molecule type" value="Genomic_DNA"/>
</dbReference>
<dbReference type="RefSeq" id="XP_056050339.1">
    <property type="nucleotide sequence ID" value="XM_056193284.1"/>
</dbReference>
<reference evidence="2" key="1">
    <citation type="journal article" date="2023" name="Access Microbiol">
        <title>De-novo genome assembly for Akanthomyces muscarius, a biocontrol agent of insect agricultural pests.</title>
        <authorList>
            <person name="Erdos Z."/>
            <person name="Studholme D.J."/>
            <person name="Raymond B."/>
            <person name="Sharma M."/>
        </authorList>
    </citation>
    <scope>NUCLEOTIDE SEQUENCE</scope>
    <source>
        <strain evidence="2">Ve6</strain>
    </source>
</reference>
<keyword evidence="3" id="KW-1185">Reference proteome</keyword>
<evidence type="ECO:0000313" key="3">
    <source>
        <dbReference type="Proteomes" id="UP001144673"/>
    </source>
</evidence>
<dbReference type="AlphaFoldDB" id="A0A9W8UJ60"/>